<dbReference type="Proteomes" id="UP001187192">
    <property type="component" value="Unassembled WGS sequence"/>
</dbReference>
<sequence>MNIWSALQSPHGHWPAENGGSMFYIASLVFYLYISGTLDTVLNEHHKSAFLEKALMVVWTMLAVELANGFLEMVVQ</sequence>
<evidence type="ECO:0000313" key="2">
    <source>
        <dbReference type="EMBL" id="GMN55770.1"/>
    </source>
</evidence>
<gene>
    <name evidence="2" type="ORF">TIFTF001_024898</name>
</gene>
<evidence type="ECO:0000313" key="3">
    <source>
        <dbReference type="Proteomes" id="UP001187192"/>
    </source>
</evidence>
<dbReference type="SUPFAM" id="SSF81853">
    <property type="entry name" value="Family 10 polysaccharide lyase"/>
    <property type="match status" value="1"/>
</dbReference>
<accession>A0AA88AP29</accession>
<keyword evidence="3" id="KW-1185">Reference proteome</keyword>
<comment type="caution">
    <text evidence="2">The sequence shown here is derived from an EMBL/GenBank/DDBJ whole genome shotgun (WGS) entry which is preliminary data.</text>
</comment>
<keyword evidence="1" id="KW-1133">Transmembrane helix</keyword>
<keyword evidence="1" id="KW-0812">Transmembrane</keyword>
<keyword evidence="1" id="KW-0472">Membrane</keyword>
<feature type="transmembrane region" description="Helical" evidence="1">
    <location>
        <begin position="22"/>
        <end position="42"/>
    </location>
</feature>
<dbReference type="EMBL" id="BTGU01000059">
    <property type="protein sequence ID" value="GMN55770.1"/>
    <property type="molecule type" value="Genomic_DNA"/>
</dbReference>
<dbReference type="AlphaFoldDB" id="A0AA88AP29"/>
<proteinExistence type="predicted"/>
<name>A0AA88AP29_FICCA</name>
<evidence type="ECO:0000256" key="1">
    <source>
        <dbReference type="SAM" id="Phobius"/>
    </source>
</evidence>
<reference evidence="2" key="1">
    <citation type="submission" date="2023-07" db="EMBL/GenBank/DDBJ databases">
        <title>draft genome sequence of fig (Ficus carica).</title>
        <authorList>
            <person name="Takahashi T."/>
            <person name="Nishimura K."/>
        </authorList>
    </citation>
    <scope>NUCLEOTIDE SEQUENCE</scope>
</reference>
<protein>
    <submittedName>
        <fullName evidence="2">Uncharacterized protein</fullName>
    </submittedName>
</protein>
<organism evidence="2 3">
    <name type="scientific">Ficus carica</name>
    <name type="common">Common fig</name>
    <dbReference type="NCBI Taxonomy" id="3494"/>
    <lineage>
        <taxon>Eukaryota</taxon>
        <taxon>Viridiplantae</taxon>
        <taxon>Streptophyta</taxon>
        <taxon>Embryophyta</taxon>
        <taxon>Tracheophyta</taxon>
        <taxon>Spermatophyta</taxon>
        <taxon>Magnoliopsida</taxon>
        <taxon>eudicotyledons</taxon>
        <taxon>Gunneridae</taxon>
        <taxon>Pentapetalae</taxon>
        <taxon>rosids</taxon>
        <taxon>fabids</taxon>
        <taxon>Rosales</taxon>
        <taxon>Moraceae</taxon>
        <taxon>Ficeae</taxon>
        <taxon>Ficus</taxon>
    </lineage>
</organism>
<feature type="transmembrane region" description="Helical" evidence="1">
    <location>
        <begin position="54"/>
        <end position="71"/>
    </location>
</feature>